<organism evidence="1 2">
    <name type="scientific">Helcobacillus massiliensis</name>
    <dbReference type="NCBI Taxonomy" id="521392"/>
    <lineage>
        <taxon>Bacteria</taxon>
        <taxon>Bacillati</taxon>
        <taxon>Actinomycetota</taxon>
        <taxon>Actinomycetes</taxon>
        <taxon>Micrococcales</taxon>
        <taxon>Dermabacteraceae</taxon>
        <taxon>Helcobacillus</taxon>
    </lineage>
</organism>
<evidence type="ECO:0000313" key="2">
    <source>
        <dbReference type="Proteomes" id="UP000568050"/>
    </source>
</evidence>
<dbReference type="EMBL" id="JACHWP010000001">
    <property type="protein sequence ID" value="MBB3022828.1"/>
    <property type="molecule type" value="Genomic_DNA"/>
</dbReference>
<keyword evidence="2" id="KW-1185">Reference proteome</keyword>
<proteinExistence type="predicted"/>
<evidence type="ECO:0000313" key="1">
    <source>
        <dbReference type="EMBL" id="MBB3022828.1"/>
    </source>
</evidence>
<name>A0A839QT58_9MICO</name>
<dbReference type="AlphaFoldDB" id="A0A839QT58"/>
<sequence length="38" mass="3874">MGGDLHGDLTYTACCTGDQQVLPGGRVQMPGAEPLLTA</sequence>
<gene>
    <name evidence="1" type="ORF">FHX50_001076</name>
</gene>
<dbReference type="Proteomes" id="UP000568050">
    <property type="component" value="Unassembled WGS sequence"/>
</dbReference>
<protein>
    <submittedName>
        <fullName evidence="1">Uncharacterized protein</fullName>
    </submittedName>
</protein>
<accession>A0A839QT58</accession>
<comment type="caution">
    <text evidence="1">The sequence shown here is derived from an EMBL/GenBank/DDBJ whole genome shotgun (WGS) entry which is preliminary data.</text>
</comment>
<reference evidence="1 2" key="1">
    <citation type="submission" date="2020-08" db="EMBL/GenBank/DDBJ databases">
        <title>Sequencing the genomes of 1000 actinobacteria strains.</title>
        <authorList>
            <person name="Klenk H.-P."/>
        </authorList>
    </citation>
    <scope>NUCLEOTIDE SEQUENCE [LARGE SCALE GENOMIC DNA]</scope>
    <source>
        <strain evidence="1 2">DSM 23040</strain>
    </source>
</reference>